<reference evidence="2 3" key="1">
    <citation type="submission" date="2020-08" db="EMBL/GenBank/DDBJ databases">
        <title>Functional genomics of gut bacteria from endangered species of beetles.</title>
        <authorList>
            <person name="Carlos-Shanley C."/>
        </authorList>
    </citation>
    <scope>NUCLEOTIDE SEQUENCE [LARGE SCALE GENOMIC DNA]</scope>
    <source>
        <strain evidence="2 3">S00151</strain>
    </source>
</reference>
<gene>
    <name evidence="2" type="ORF">HNP38_000084</name>
</gene>
<feature type="domain" description="Gp5/Type VI secretion system Vgr protein OB-fold" evidence="1">
    <location>
        <begin position="368"/>
        <end position="443"/>
    </location>
</feature>
<evidence type="ECO:0000313" key="2">
    <source>
        <dbReference type="EMBL" id="MBB4804812.1"/>
    </source>
</evidence>
<sequence length="557" mass="61476">MPVQPYIPAEDLLTLEFLVDGKSNGLDALLKEGQVAFELNKIPFAKFTFTASDPNVDPETTLPADELKKGQKIELKVTVDKKNQTLFKGFIKSIEKNISGECVTVKIECKDDAYQLTTPSETPDNSSETFKTKLDAFLSKAKVANKLDVKEKGWEEEMITRNLHTIPWDYLVGFLDSIGIWVAVRNGEFGGIDVLGSVPEEKYAAENGINVFSFSGREDQSKKLSKASIEYWDASSQAMEKIEAEQDAEKNVKTVTLNESRLLTSTMTRMAKTSLQRSSHAVIQAQVSTFGNLKAKIGDFLICNKVNREIDHKKLLISKELHTFESGCWKTEYTLGIEVEQSFAENASPAIPAQQAQTGQTNFVSGLQIGIVTQIEEDPDNEFRIKVRIPTLSESGEGIWARLATLFAGNDMGSYFIPDVNDEVIVGCLGNNPDTPVILGSLYSSQRVMPIPSIEKENYVKGLVTKEGTKIELDDEKKSIELSTKKGNKLLISDDEKGFVLEDENGNKLMMNADGITLDSSKDIILKATKDFNIKGAKGEISANATLDIKGAIIKLN</sequence>
<dbReference type="Gene3D" id="2.30.300.10">
    <property type="entry name" value="Baseplate protein-like domain - beta roll fold"/>
    <property type="match status" value="1"/>
</dbReference>
<dbReference type="Pfam" id="PF04717">
    <property type="entry name" value="Phage_base_V"/>
    <property type="match status" value="1"/>
</dbReference>
<dbReference type="RefSeq" id="WP_184182782.1">
    <property type="nucleotide sequence ID" value="NZ_JACHLE010000001.1"/>
</dbReference>
<proteinExistence type="predicted"/>
<keyword evidence="3" id="KW-1185">Reference proteome</keyword>
<evidence type="ECO:0000313" key="3">
    <source>
        <dbReference type="Proteomes" id="UP000592180"/>
    </source>
</evidence>
<dbReference type="EMBL" id="JACHLE010000001">
    <property type="protein sequence ID" value="MBB4804812.1"/>
    <property type="molecule type" value="Genomic_DNA"/>
</dbReference>
<dbReference type="InterPro" id="IPR006531">
    <property type="entry name" value="Gp5/Vgr_OB"/>
</dbReference>
<name>A0A840KCU5_9FLAO</name>
<organism evidence="2 3">
    <name type="scientific">Chryseobacterium defluvii</name>
    <dbReference type="NCBI Taxonomy" id="160396"/>
    <lineage>
        <taxon>Bacteria</taxon>
        <taxon>Pseudomonadati</taxon>
        <taxon>Bacteroidota</taxon>
        <taxon>Flavobacteriia</taxon>
        <taxon>Flavobacteriales</taxon>
        <taxon>Weeksellaceae</taxon>
        <taxon>Chryseobacterium group</taxon>
        <taxon>Chryseobacterium</taxon>
    </lineage>
</organism>
<dbReference type="SUPFAM" id="SSF69255">
    <property type="entry name" value="gp5 N-terminal domain-like"/>
    <property type="match status" value="1"/>
</dbReference>
<dbReference type="Gene3D" id="2.40.50.230">
    <property type="entry name" value="Gp5 N-terminal domain"/>
    <property type="match status" value="1"/>
</dbReference>
<dbReference type="Proteomes" id="UP000592180">
    <property type="component" value="Unassembled WGS sequence"/>
</dbReference>
<comment type="caution">
    <text evidence="2">The sequence shown here is derived from an EMBL/GenBank/DDBJ whole genome shotgun (WGS) entry which is preliminary data.</text>
</comment>
<protein>
    <submittedName>
        <fullName evidence="2">Phage baseplate assembly protein gpV</fullName>
    </submittedName>
</protein>
<accession>A0A840KCU5</accession>
<dbReference type="AlphaFoldDB" id="A0A840KCU5"/>
<dbReference type="InterPro" id="IPR037026">
    <property type="entry name" value="Vgr_OB-fold_dom_sf"/>
</dbReference>
<evidence type="ECO:0000259" key="1">
    <source>
        <dbReference type="Pfam" id="PF04717"/>
    </source>
</evidence>